<dbReference type="RefSeq" id="WP_068363467.1">
    <property type="nucleotide sequence ID" value="NZ_FOJN01000006.1"/>
</dbReference>
<dbReference type="PROSITE" id="PS50949">
    <property type="entry name" value="HTH_GNTR"/>
    <property type="match status" value="1"/>
</dbReference>
<evidence type="ECO:0000256" key="1">
    <source>
        <dbReference type="ARBA" id="ARBA00023015"/>
    </source>
</evidence>
<dbReference type="InterPro" id="IPR008920">
    <property type="entry name" value="TF_FadR/GntR_C"/>
</dbReference>
<dbReference type="PANTHER" id="PTHR43537">
    <property type="entry name" value="TRANSCRIPTIONAL REGULATOR, GNTR FAMILY"/>
    <property type="match status" value="1"/>
</dbReference>
<dbReference type="Gene3D" id="1.10.10.10">
    <property type="entry name" value="Winged helix-like DNA-binding domain superfamily/Winged helix DNA-binding domain"/>
    <property type="match status" value="1"/>
</dbReference>
<dbReference type="AlphaFoldDB" id="A0A1I0TGS8"/>
<dbReference type="EMBL" id="FOJN01000006">
    <property type="protein sequence ID" value="SFA51002.1"/>
    <property type="molecule type" value="Genomic_DNA"/>
</dbReference>
<protein>
    <submittedName>
        <fullName evidence="6">DNA-binding transcriptional regulator, GntR family</fullName>
    </submittedName>
</protein>
<keyword evidence="1" id="KW-0805">Transcription regulation</keyword>
<accession>A0A1I0TGS8</accession>
<feature type="compositionally biased region" description="Basic and acidic residues" evidence="4">
    <location>
        <begin position="219"/>
        <end position="231"/>
    </location>
</feature>
<gene>
    <name evidence="6" type="ORF">SAMN05444374_106164</name>
</gene>
<keyword evidence="3" id="KW-0804">Transcription</keyword>
<feature type="region of interest" description="Disordered" evidence="4">
    <location>
        <begin position="209"/>
        <end position="231"/>
    </location>
</feature>
<dbReference type="Pfam" id="PF00392">
    <property type="entry name" value="GntR"/>
    <property type="match status" value="1"/>
</dbReference>
<evidence type="ECO:0000256" key="2">
    <source>
        <dbReference type="ARBA" id="ARBA00023125"/>
    </source>
</evidence>
<dbReference type="InterPro" id="IPR000524">
    <property type="entry name" value="Tscrpt_reg_HTH_GntR"/>
</dbReference>
<dbReference type="SUPFAM" id="SSF48008">
    <property type="entry name" value="GntR ligand-binding domain-like"/>
    <property type="match status" value="1"/>
</dbReference>
<feature type="domain" description="HTH gntR-type" evidence="5">
    <location>
        <begin position="2"/>
        <end position="69"/>
    </location>
</feature>
<dbReference type="Proteomes" id="UP000182054">
    <property type="component" value="Unassembled WGS sequence"/>
</dbReference>
<proteinExistence type="predicted"/>
<dbReference type="InterPro" id="IPR011711">
    <property type="entry name" value="GntR_C"/>
</dbReference>
<dbReference type="GeneID" id="85485883"/>
<evidence type="ECO:0000256" key="3">
    <source>
        <dbReference type="ARBA" id="ARBA00023163"/>
    </source>
</evidence>
<evidence type="ECO:0000313" key="6">
    <source>
        <dbReference type="EMBL" id="SFA51002.1"/>
    </source>
</evidence>
<evidence type="ECO:0000259" key="5">
    <source>
        <dbReference type="PROSITE" id="PS50949"/>
    </source>
</evidence>
<keyword evidence="2 6" id="KW-0238">DNA-binding</keyword>
<dbReference type="SMART" id="SM00895">
    <property type="entry name" value="FCD"/>
    <property type="match status" value="1"/>
</dbReference>
<dbReference type="OrthoDB" id="8680240at2"/>
<reference evidence="6 7" key="1">
    <citation type="submission" date="2016-10" db="EMBL/GenBank/DDBJ databases">
        <authorList>
            <person name="de Groot N.N."/>
        </authorList>
    </citation>
    <scope>NUCLEOTIDE SEQUENCE [LARGE SCALE GENOMIC DNA]</scope>
    <source>
        <strain evidence="6 7">DSM 44908</strain>
    </source>
</reference>
<dbReference type="SMART" id="SM00345">
    <property type="entry name" value="HTH_GNTR"/>
    <property type="match status" value="1"/>
</dbReference>
<dbReference type="GO" id="GO:0003700">
    <property type="term" value="F:DNA-binding transcription factor activity"/>
    <property type="evidence" value="ECO:0007669"/>
    <property type="project" value="InterPro"/>
</dbReference>
<name>A0A1I0TGS8_9NOCA</name>
<sequence length="231" mass="25811">MTRAVDRVYAHLRDGIIAGSYEPGSRLGEVEIAELTATSRTPVREALRRLEMESLVEVLPHRGARVRSWTADDLDEIYDLRMNLEAMAASRAARRIDGKDLDRLAELCDLMEAAAAQGAEQRLDLMAQLNDEFHAIVRTAAASSRLLTMLGSVIQLPLVMRTFHRYAPADLARSHAHHRDLVAALRARDETWADSVMRAHVRAAKHVLLQSLAPPSDANPEKPDDTQEPRR</sequence>
<dbReference type="GO" id="GO:0003677">
    <property type="term" value="F:DNA binding"/>
    <property type="evidence" value="ECO:0007669"/>
    <property type="project" value="UniProtKB-KW"/>
</dbReference>
<dbReference type="InterPro" id="IPR036390">
    <property type="entry name" value="WH_DNA-bd_sf"/>
</dbReference>
<evidence type="ECO:0000256" key="4">
    <source>
        <dbReference type="SAM" id="MobiDB-lite"/>
    </source>
</evidence>
<dbReference type="Pfam" id="PF07729">
    <property type="entry name" value="FCD"/>
    <property type="match status" value="1"/>
</dbReference>
<dbReference type="Gene3D" id="1.20.120.530">
    <property type="entry name" value="GntR ligand-binding domain-like"/>
    <property type="match status" value="1"/>
</dbReference>
<dbReference type="SUPFAM" id="SSF46785">
    <property type="entry name" value="Winged helix' DNA-binding domain"/>
    <property type="match status" value="1"/>
</dbReference>
<organism evidence="6 7">
    <name type="scientific">Rhodococcoides kroppenstedtii</name>
    <dbReference type="NCBI Taxonomy" id="293050"/>
    <lineage>
        <taxon>Bacteria</taxon>
        <taxon>Bacillati</taxon>
        <taxon>Actinomycetota</taxon>
        <taxon>Actinomycetes</taxon>
        <taxon>Mycobacteriales</taxon>
        <taxon>Nocardiaceae</taxon>
        <taxon>Rhodococcoides</taxon>
    </lineage>
</organism>
<dbReference type="PANTHER" id="PTHR43537:SF24">
    <property type="entry name" value="GLUCONATE OPERON TRANSCRIPTIONAL REPRESSOR"/>
    <property type="match status" value="1"/>
</dbReference>
<evidence type="ECO:0000313" key="7">
    <source>
        <dbReference type="Proteomes" id="UP000182054"/>
    </source>
</evidence>
<dbReference type="InterPro" id="IPR036388">
    <property type="entry name" value="WH-like_DNA-bd_sf"/>
</dbReference>
<dbReference type="CDD" id="cd07377">
    <property type="entry name" value="WHTH_GntR"/>
    <property type="match status" value="1"/>
</dbReference>